<evidence type="ECO:0000256" key="3">
    <source>
        <dbReference type="ARBA" id="ARBA00022475"/>
    </source>
</evidence>
<reference evidence="9" key="1">
    <citation type="submission" date="2022-10" db="EMBL/GenBank/DDBJ databases">
        <title>The complete genomes of actinobacterial strains from the NBC collection.</title>
        <authorList>
            <person name="Joergensen T.S."/>
            <person name="Alvarez Arevalo M."/>
            <person name="Sterndorff E.B."/>
            <person name="Faurdal D."/>
            <person name="Vuksanovic O."/>
            <person name="Mourched A.-S."/>
            <person name="Charusanti P."/>
            <person name="Shaw S."/>
            <person name="Blin K."/>
            <person name="Weber T."/>
        </authorList>
    </citation>
    <scope>NUCLEOTIDE SEQUENCE</scope>
    <source>
        <strain evidence="9">NBC_01482</strain>
    </source>
</reference>
<evidence type="ECO:0000313" key="9">
    <source>
        <dbReference type="EMBL" id="WUV47125.1"/>
    </source>
</evidence>
<evidence type="ECO:0000256" key="6">
    <source>
        <dbReference type="ARBA" id="ARBA00023136"/>
    </source>
</evidence>
<keyword evidence="3" id="KW-1003">Cell membrane</keyword>
<evidence type="ECO:0000256" key="2">
    <source>
        <dbReference type="ARBA" id="ARBA00007531"/>
    </source>
</evidence>
<evidence type="ECO:0000256" key="7">
    <source>
        <dbReference type="SAM" id="MobiDB-lite"/>
    </source>
</evidence>
<evidence type="ECO:0000256" key="8">
    <source>
        <dbReference type="SAM" id="Phobius"/>
    </source>
</evidence>
<keyword evidence="6 8" id="KW-0472">Membrane</keyword>
<evidence type="ECO:0000256" key="4">
    <source>
        <dbReference type="ARBA" id="ARBA00022692"/>
    </source>
</evidence>
<evidence type="ECO:0000313" key="10">
    <source>
        <dbReference type="Proteomes" id="UP001432062"/>
    </source>
</evidence>
<feature type="region of interest" description="Disordered" evidence="7">
    <location>
        <begin position="1"/>
        <end position="21"/>
    </location>
</feature>
<name>A0ABZ1YY10_9NOCA</name>
<dbReference type="InterPro" id="IPR008693">
    <property type="entry name" value="MmpS"/>
</dbReference>
<dbReference type="RefSeq" id="WP_327100017.1">
    <property type="nucleotide sequence ID" value="NZ_CP109149.1"/>
</dbReference>
<organism evidence="9 10">
    <name type="scientific">Nocardia vinacea</name>
    <dbReference type="NCBI Taxonomy" id="96468"/>
    <lineage>
        <taxon>Bacteria</taxon>
        <taxon>Bacillati</taxon>
        <taxon>Actinomycetota</taxon>
        <taxon>Actinomycetes</taxon>
        <taxon>Mycobacteriales</taxon>
        <taxon>Nocardiaceae</taxon>
        <taxon>Nocardia</taxon>
    </lineage>
</organism>
<comment type="similarity">
    <text evidence="2">Belongs to the MmpS family.</text>
</comment>
<dbReference type="Proteomes" id="UP001432062">
    <property type="component" value="Chromosome"/>
</dbReference>
<keyword evidence="5 8" id="KW-1133">Transmembrane helix</keyword>
<evidence type="ECO:0000256" key="5">
    <source>
        <dbReference type="ARBA" id="ARBA00022989"/>
    </source>
</evidence>
<accession>A0ABZ1YY10</accession>
<evidence type="ECO:0000256" key="1">
    <source>
        <dbReference type="ARBA" id="ARBA00004236"/>
    </source>
</evidence>
<dbReference type="Pfam" id="PF05423">
    <property type="entry name" value="Mycobact_memb"/>
    <property type="match status" value="1"/>
</dbReference>
<dbReference type="InterPro" id="IPR038468">
    <property type="entry name" value="MmpS_C"/>
</dbReference>
<keyword evidence="4 8" id="KW-0812">Transmembrane</keyword>
<dbReference type="Gene3D" id="2.60.40.2880">
    <property type="entry name" value="MmpS1-5, C-terminal soluble domain"/>
    <property type="match status" value="1"/>
</dbReference>
<feature type="transmembrane region" description="Helical" evidence="8">
    <location>
        <begin position="30"/>
        <end position="58"/>
    </location>
</feature>
<dbReference type="EMBL" id="CP109441">
    <property type="protein sequence ID" value="WUV47125.1"/>
    <property type="molecule type" value="Genomic_DNA"/>
</dbReference>
<sequence>MTYQPPPQYPGQGYPGYPGYPPQPPKGKPVWPWVLGGVFLAIVLTVGGCVAVFGSIAYRLDKESKKETSITYEVSGSGTADISYNSGDFDTANANDAPLPWTKAVTVTGYVRTGRVSATVSGSNGGTVTCRILQDGKVVVEDSDSGTYAYVSCYHSFD</sequence>
<gene>
    <name evidence="9" type="ORF">OG563_02405</name>
</gene>
<keyword evidence="10" id="KW-1185">Reference proteome</keyword>
<protein>
    <submittedName>
        <fullName evidence="9">MmpS family protein</fullName>
    </submittedName>
</protein>
<comment type="subcellular location">
    <subcellularLocation>
        <location evidence="1">Cell membrane</location>
    </subcellularLocation>
</comment>
<proteinExistence type="inferred from homology"/>